<feature type="transmembrane region" description="Helical" evidence="9">
    <location>
        <begin position="317"/>
        <end position="338"/>
    </location>
</feature>
<evidence type="ECO:0000256" key="2">
    <source>
        <dbReference type="ARBA" id="ARBA00004651"/>
    </source>
</evidence>
<evidence type="ECO:0000256" key="9">
    <source>
        <dbReference type="RuleBase" id="RU368035"/>
    </source>
</evidence>
<proteinExistence type="inferred from homology"/>
<keyword evidence="5 9" id="KW-1003">Cell membrane</keyword>
<dbReference type="EMBL" id="KE524855">
    <property type="protein sequence ID" value="KFB37914.1"/>
    <property type="molecule type" value="Genomic_DNA"/>
</dbReference>
<feature type="transmembrane region" description="Helical" evidence="9">
    <location>
        <begin position="123"/>
        <end position="144"/>
    </location>
</feature>
<feature type="transmembrane region" description="Helical" evidence="9">
    <location>
        <begin position="350"/>
        <end position="372"/>
    </location>
</feature>
<keyword evidence="6 9" id="KW-0812">Transmembrane</keyword>
<evidence type="ECO:0000256" key="7">
    <source>
        <dbReference type="ARBA" id="ARBA00022989"/>
    </source>
</evidence>
<dbReference type="OMA" id="AYFWLAR"/>
<sequence>MNVTFYRRELVPRGPNHLSGKRNRDKTVHYQWGRTPASMKNPMRFISRGIGKDRRLTVDLLAILFGIGAWLGINSTYVQLPLLVGSAPESWNLPSYLVVVIQLGNIGPILYTAVQRLKSFRDAYLIVGLLLVGAGSAMATAFVYDQTVTVFGAERSVPLFVTVFGLALVGCTSSVLFMPYMGRFRDIYLITYLIGEGLGGFVPSIVALSQGVGGNGECILVSNGTDSPPQYTNYTPPPRFGTRTYFIIASAILAISLISFLLLDRLKVCRKEYAAITIANGNSYTYQTKTPGKAGDSGETETPAQEDTVARISRRNYLSLMVLIGVLCLFGNGFFPSIQSYSCLPYGNVAYHLTVTLSSMANPAACFLAFFVHRNSVRSIVLLSLLTVPFAVYAITTAILSPDPPLMHHTMGDILLISCWTILMGLISYIRLAITTLLRVEGGQTLVWVGVSTQLGSLIGSLLSFALVNFTDTFEQYYPC</sequence>
<keyword evidence="8 9" id="KW-0472">Membrane</keyword>
<dbReference type="PANTHER" id="PTHR12929:SF10">
    <property type="entry name" value="RIBOFLAVIN TRANSPORTER"/>
    <property type="match status" value="1"/>
</dbReference>
<keyword evidence="7 9" id="KW-1133">Transmembrane helix</keyword>
<dbReference type="AlphaFoldDB" id="A0A084VIX0"/>
<accession>A0A084VIX0</accession>
<comment type="similarity">
    <text evidence="3 9">Belongs to the riboflavin transporter family.</text>
</comment>
<gene>
    <name evidence="10" type="ORF">ZHAS_00005236</name>
</gene>
<organism evidence="10">
    <name type="scientific">Anopheles sinensis</name>
    <name type="common">Mosquito</name>
    <dbReference type="NCBI Taxonomy" id="74873"/>
    <lineage>
        <taxon>Eukaryota</taxon>
        <taxon>Metazoa</taxon>
        <taxon>Ecdysozoa</taxon>
        <taxon>Arthropoda</taxon>
        <taxon>Hexapoda</taxon>
        <taxon>Insecta</taxon>
        <taxon>Pterygota</taxon>
        <taxon>Neoptera</taxon>
        <taxon>Endopterygota</taxon>
        <taxon>Diptera</taxon>
        <taxon>Nematocera</taxon>
        <taxon>Culicoidea</taxon>
        <taxon>Culicidae</taxon>
        <taxon>Anophelinae</taxon>
        <taxon>Anopheles</taxon>
    </lineage>
</organism>
<dbReference type="PANTHER" id="PTHR12929">
    <property type="entry name" value="SOLUTE CARRIER FAMILY 52"/>
    <property type="match status" value="1"/>
</dbReference>
<dbReference type="EnsemblMetazoa" id="ASIC005236-RA">
    <property type="protein sequence ID" value="ASIC005236-PA"/>
    <property type="gene ID" value="ASIC005236"/>
</dbReference>
<feature type="transmembrane region" description="Helical" evidence="9">
    <location>
        <begin position="446"/>
        <end position="468"/>
    </location>
</feature>
<feature type="transmembrane region" description="Helical" evidence="9">
    <location>
        <begin position="379"/>
        <end position="402"/>
    </location>
</feature>
<feature type="transmembrane region" description="Helical" evidence="9">
    <location>
        <begin position="414"/>
        <end position="434"/>
    </location>
</feature>
<feature type="transmembrane region" description="Helical" evidence="9">
    <location>
        <begin position="156"/>
        <end position="180"/>
    </location>
</feature>
<dbReference type="VEuPathDB" id="VectorBase:ASIC005236"/>
<feature type="transmembrane region" description="Helical" evidence="9">
    <location>
        <begin position="187"/>
        <end position="206"/>
    </location>
</feature>
<comment type="function">
    <text evidence="9">Plasma membrane transporter mediating the uptake by cells of the water soluble vitamin B2/riboflavin that plays a key role in biochemical oxidation-reduction reactions of the carbohydrate, lipid, and amino acid metabolism.</text>
</comment>
<evidence type="ECO:0000256" key="8">
    <source>
        <dbReference type="ARBA" id="ARBA00023136"/>
    </source>
</evidence>
<feature type="transmembrane region" description="Helical" evidence="9">
    <location>
        <begin position="244"/>
        <end position="263"/>
    </location>
</feature>
<name>A0A084VIX0_ANOSI</name>
<feature type="transmembrane region" description="Helical" evidence="9">
    <location>
        <begin position="56"/>
        <end position="73"/>
    </location>
</feature>
<evidence type="ECO:0000313" key="12">
    <source>
        <dbReference type="Proteomes" id="UP000030765"/>
    </source>
</evidence>
<feature type="transmembrane region" description="Helical" evidence="9">
    <location>
        <begin position="93"/>
        <end position="111"/>
    </location>
</feature>
<evidence type="ECO:0000313" key="11">
    <source>
        <dbReference type="EnsemblMetazoa" id="ASIC005236-PA"/>
    </source>
</evidence>
<reference evidence="10 12" key="1">
    <citation type="journal article" date="2014" name="BMC Genomics">
        <title>Genome sequence of Anopheles sinensis provides insight into genetics basis of mosquito competence for malaria parasites.</title>
        <authorList>
            <person name="Zhou D."/>
            <person name="Zhang D."/>
            <person name="Ding G."/>
            <person name="Shi L."/>
            <person name="Hou Q."/>
            <person name="Ye Y."/>
            <person name="Xu Y."/>
            <person name="Zhou H."/>
            <person name="Xiong C."/>
            <person name="Li S."/>
            <person name="Yu J."/>
            <person name="Hong S."/>
            <person name="Yu X."/>
            <person name="Zou P."/>
            <person name="Chen C."/>
            <person name="Chang X."/>
            <person name="Wang W."/>
            <person name="Lv Y."/>
            <person name="Sun Y."/>
            <person name="Ma L."/>
            <person name="Shen B."/>
            <person name="Zhu C."/>
        </authorList>
    </citation>
    <scope>NUCLEOTIDE SEQUENCE [LARGE SCALE GENOMIC DNA]</scope>
</reference>
<comment type="catalytic activity">
    <reaction evidence="1 9">
        <text>riboflavin(in) = riboflavin(out)</text>
        <dbReference type="Rhea" id="RHEA:35015"/>
        <dbReference type="ChEBI" id="CHEBI:57986"/>
    </reaction>
</comment>
<dbReference type="GO" id="GO:0032217">
    <property type="term" value="F:riboflavin transmembrane transporter activity"/>
    <property type="evidence" value="ECO:0007669"/>
    <property type="project" value="UniProtKB-UniRule"/>
</dbReference>
<dbReference type="OrthoDB" id="9995836at2759"/>
<comment type="subcellular location">
    <subcellularLocation>
        <location evidence="2 9">Cell membrane</location>
        <topology evidence="2 9">Multi-pass membrane protein</topology>
    </subcellularLocation>
</comment>
<evidence type="ECO:0000256" key="6">
    <source>
        <dbReference type="ARBA" id="ARBA00022692"/>
    </source>
</evidence>
<protein>
    <recommendedName>
        <fullName evidence="9">Riboflavin transporter</fullName>
    </recommendedName>
</protein>
<dbReference type="VEuPathDB" id="VectorBase:ASIS000219"/>
<evidence type="ECO:0000256" key="3">
    <source>
        <dbReference type="ARBA" id="ARBA00006366"/>
    </source>
</evidence>
<evidence type="ECO:0000256" key="1">
    <source>
        <dbReference type="ARBA" id="ARBA00000215"/>
    </source>
</evidence>
<dbReference type="Proteomes" id="UP000030765">
    <property type="component" value="Unassembled WGS sequence"/>
</dbReference>
<evidence type="ECO:0000313" key="10">
    <source>
        <dbReference type="EMBL" id="KFB37914.1"/>
    </source>
</evidence>
<reference evidence="11" key="2">
    <citation type="submission" date="2020-05" db="UniProtKB">
        <authorList>
            <consortium name="EnsemblMetazoa"/>
        </authorList>
    </citation>
    <scope>IDENTIFICATION</scope>
</reference>
<evidence type="ECO:0000256" key="4">
    <source>
        <dbReference type="ARBA" id="ARBA00022448"/>
    </source>
</evidence>
<dbReference type="InterPro" id="IPR009357">
    <property type="entry name" value="Riboflavin_transptr"/>
</dbReference>
<dbReference type="Pfam" id="PF06237">
    <property type="entry name" value="SLC52_ribofla_tr"/>
    <property type="match status" value="1"/>
</dbReference>
<dbReference type="GO" id="GO:0005886">
    <property type="term" value="C:plasma membrane"/>
    <property type="evidence" value="ECO:0007669"/>
    <property type="project" value="UniProtKB-SubCell"/>
</dbReference>
<keyword evidence="4 9" id="KW-0813">Transport</keyword>
<dbReference type="STRING" id="74873.A0A084VIX0"/>
<dbReference type="EMBL" id="ATLV01013412">
    <property type="status" value="NOT_ANNOTATED_CDS"/>
    <property type="molecule type" value="Genomic_DNA"/>
</dbReference>
<keyword evidence="12" id="KW-1185">Reference proteome</keyword>
<evidence type="ECO:0000256" key="5">
    <source>
        <dbReference type="ARBA" id="ARBA00022475"/>
    </source>
</evidence>